<dbReference type="PANTHER" id="PTHR11328:SF24">
    <property type="entry name" value="MAJOR FACILITATOR SUPERFAMILY (MFS) PROFILE DOMAIN-CONTAINING PROTEIN"/>
    <property type="match status" value="1"/>
</dbReference>
<evidence type="ECO:0000256" key="1">
    <source>
        <dbReference type="ARBA" id="ARBA00009617"/>
    </source>
</evidence>
<feature type="transmembrane region" description="Helical" evidence="3">
    <location>
        <begin position="406"/>
        <end position="427"/>
    </location>
</feature>
<feature type="transmembrane region" description="Helical" evidence="3">
    <location>
        <begin position="12"/>
        <end position="34"/>
    </location>
</feature>
<dbReference type="GO" id="GO:0015293">
    <property type="term" value="F:symporter activity"/>
    <property type="evidence" value="ECO:0007669"/>
    <property type="project" value="InterPro"/>
</dbReference>
<dbReference type="AlphaFoldDB" id="A0A2T5BF33"/>
<evidence type="ECO:0000256" key="3">
    <source>
        <dbReference type="SAM" id="Phobius"/>
    </source>
</evidence>
<protein>
    <submittedName>
        <fullName evidence="4">Na+/melibiose symporter-like transporter</fullName>
    </submittedName>
</protein>
<feature type="transmembrane region" description="Helical" evidence="3">
    <location>
        <begin position="155"/>
        <end position="172"/>
    </location>
</feature>
<dbReference type="SUPFAM" id="SSF103473">
    <property type="entry name" value="MFS general substrate transporter"/>
    <property type="match status" value="1"/>
</dbReference>
<gene>
    <name evidence="4" type="ORF">C7449_102481</name>
</gene>
<dbReference type="Pfam" id="PF13347">
    <property type="entry name" value="MFS_2"/>
    <property type="match status" value="1"/>
</dbReference>
<dbReference type="RefSeq" id="WP_210204700.1">
    <property type="nucleotide sequence ID" value="NZ_JBHEEX010000001.1"/>
</dbReference>
<feature type="transmembrane region" description="Helical" evidence="3">
    <location>
        <begin position="294"/>
        <end position="311"/>
    </location>
</feature>
<dbReference type="InterPro" id="IPR036259">
    <property type="entry name" value="MFS_trans_sf"/>
</dbReference>
<feature type="transmembrane region" description="Helical" evidence="3">
    <location>
        <begin position="115"/>
        <end position="134"/>
    </location>
</feature>
<feature type="transmembrane region" description="Helical" evidence="3">
    <location>
        <begin position="267"/>
        <end position="287"/>
    </location>
</feature>
<feature type="transmembrane region" description="Helical" evidence="3">
    <location>
        <begin position="40"/>
        <end position="61"/>
    </location>
</feature>
<evidence type="ECO:0000256" key="2">
    <source>
        <dbReference type="SAM" id="MobiDB-lite"/>
    </source>
</evidence>
<feature type="transmembrane region" description="Helical" evidence="3">
    <location>
        <begin position="358"/>
        <end position="386"/>
    </location>
</feature>
<organism evidence="4 5">
    <name type="scientific">Mycoplana dimorpha</name>
    <dbReference type="NCBI Taxonomy" id="28320"/>
    <lineage>
        <taxon>Bacteria</taxon>
        <taxon>Pseudomonadati</taxon>
        <taxon>Pseudomonadota</taxon>
        <taxon>Alphaproteobacteria</taxon>
        <taxon>Hyphomicrobiales</taxon>
        <taxon>Rhizobiaceae</taxon>
        <taxon>Mycoplana</taxon>
    </lineage>
</organism>
<dbReference type="Gene3D" id="1.20.1250.20">
    <property type="entry name" value="MFS general substrate transporter like domains"/>
    <property type="match status" value="2"/>
</dbReference>
<reference evidence="4 5" key="1">
    <citation type="submission" date="2018-04" db="EMBL/GenBank/DDBJ databases">
        <title>Genomic Encyclopedia of Type Strains, Phase IV (KMG-IV): sequencing the most valuable type-strain genomes for metagenomic binning, comparative biology and taxonomic classification.</title>
        <authorList>
            <person name="Goeker M."/>
        </authorList>
    </citation>
    <scope>NUCLEOTIDE SEQUENCE [LARGE SCALE GENOMIC DNA]</scope>
    <source>
        <strain evidence="4 5">DSM 7138</strain>
    </source>
</reference>
<evidence type="ECO:0000313" key="4">
    <source>
        <dbReference type="EMBL" id="PTM97604.1"/>
    </source>
</evidence>
<dbReference type="InterPro" id="IPR039672">
    <property type="entry name" value="MFS_2"/>
</dbReference>
<keyword evidence="3" id="KW-0472">Membrane</keyword>
<proteinExistence type="inferred from homology"/>
<keyword evidence="3" id="KW-0812">Transmembrane</keyword>
<feature type="transmembrane region" description="Helical" evidence="3">
    <location>
        <begin position="317"/>
        <end position="337"/>
    </location>
</feature>
<comment type="similarity">
    <text evidence="1">Belongs to the sodium:galactoside symporter (TC 2.A.2) family.</text>
</comment>
<keyword evidence="5" id="KW-1185">Reference proteome</keyword>
<accession>A0A2T5BF33</accession>
<dbReference type="GO" id="GO:0008643">
    <property type="term" value="P:carbohydrate transport"/>
    <property type="evidence" value="ECO:0007669"/>
    <property type="project" value="InterPro"/>
</dbReference>
<comment type="caution">
    <text evidence="4">The sequence shown here is derived from an EMBL/GenBank/DDBJ whole genome shotgun (WGS) entry which is preliminary data.</text>
</comment>
<feature type="region of interest" description="Disordered" evidence="2">
    <location>
        <begin position="444"/>
        <end position="476"/>
    </location>
</feature>
<name>A0A2T5BF33_MYCDI</name>
<dbReference type="EMBL" id="PZZZ01000002">
    <property type="protein sequence ID" value="PTM97604.1"/>
    <property type="molecule type" value="Genomic_DNA"/>
</dbReference>
<feature type="transmembrane region" description="Helical" evidence="3">
    <location>
        <begin position="229"/>
        <end position="255"/>
    </location>
</feature>
<sequence length="476" mass="50748">MGKPDKRRWAQVVMLSCYALPAIPLAAVALPLYVVVPTFYAQNVGLPIAAVGTALLLIRLLDAASDPIIGWLCDRLFIGSGRRRTFFLLSLPLTALAAFMVFWPSSGAGVGYLGFWGALLSVGYTATLLPYTAWGAELSTDYRGRSVVSAFREGATLIGTLIAVVLPFAVGLDRIDGFHGLAAVAVLTAVLLPAAGVLAVKTVPEPANRSTTRLSLADSLRFVARNRPFARLVVAFLLNGFGNAIPATLFLYFVSERLDAAELRGPLLFLYFLFGILGVPLAVWLSSKAGKHRTWCWAMLIACAVFVFAGFLGAGDIVAFTIICAATGLLLGFDLALPPAIQADVIDYDTANSGEQRSGLYFAAWGLATKLSLALSVGLVFPVLAWSGFDTSGGQRMPEMALVTLSALYAWLPILPKAAAIAVMWNFPLGEDAQRSLRAQIDATAGRGKAVDKESAPPAAVARRRRQAQIERKPDA</sequence>
<feature type="transmembrane region" description="Helical" evidence="3">
    <location>
        <begin position="178"/>
        <end position="200"/>
    </location>
</feature>
<dbReference type="Proteomes" id="UP000241247">
    <property type="component" value="Unassembled WGS sequence"/>
</dbReference>
<feature type="transmembrane region" description="Helical" evidence="3">
    <location>
        <begin position="85"/>
        <end position="103"/>
    </location>
</feature>
<dbReference type="PANTHER" id="PTHR11328">
    <property type="entry name" value="MAJOR FACILITATOR SUPERFAMILY DOMAIN-CONTAINING PROTEIN"/>
    <property type="match status" value="1"/>
</dbReference>
<dbReference type="GO" id="GO:0005886">
    <property type="term" value="C:plasma membrane"/>
    <property type="evidence" value="ECO:0007669"/>
    <property type="project" value="TreeGrafter"/>
</dbReference>
<evidence type="ECO:0000313" key="5">
    <source>
        <dbReference type="Proteomes" id="UP000241247"/>
    </source>
</evidence>
<keyword evidence="3" id="KW-1133">Transmembrane helix</keyword>